<evidence type="ECO:0000313" key="5">
    <source>
        <dbReference type="Proteomes" id="UP000035904"/>
    </source>
</evidence>
<dbReference type="PATRIC" id="fig|1392.242.peg.4624"/>
<evidence type="ECO:0000256" key="2">
    <source>
        <dbReference type="SAM" id="MobiDB-lite"/>
    </source>
</evidence>
<evidence type="ECO:0000313" key="4">
    <source>
        <dbReference type="EMBL" id="KLV14087.1"/>
    </source>
</evidence>
<organism evidence="4 5">
    <name type="scientific">Bacillus anthracis</name>
    <name type="common">anthrax bacterium</name>
    <dbReference type="NCBI Taxonomy" id="1392"/>
    <lineage>
        <taxon>Bacteria</taxon>
        <taxon>Bacillati</taxon>
        <taxon>Bacillota</taxon>
        <taxon>Bacilli</taxon>
        <taxon>Bacillales</taxon>
        <taxon>Bacillaceae</taxon>
        <taxon>Bacillus</taxon>
        <taxon>Bacillus cereus group</taxon>
    </lineage>
</organism>
<dbReference type="SUPFAM" id="SSF56349">
    <property type="entry name" value="DNA breaking-rejoining enzymes"/>
    <property type="match status" value="1"/>
</dbReference>
<accession>A0A0J1HJZ3</accession>
<dbReference type="Pfam" id="PF00589">
    <property type="entry name" value="Phage_integrase"/>
    <property type="match status" value="1"/>
</dbReference>
<dbReference type="EMBL" id="LDPG01000039">
    <property type="protein sequence ID" value="KLV14087.1"/>
    <property type="molecule type" value="Genomic_DNA"/>
</dbReference>
<dbReference type="GO" id="GO:0015074">
    <property type="term" value="P:DNA integration"/>
    <property type="evidence" value="ECO:0007669"/>
    <property type="project" value="InterPro"/>
</dbReference>
<dbReference type="Gene3D" id="1.10.443.10">
    <property type="entry name" value="Intergrase catalytic core"/>
    <property type="match status" value="1"/>
</dbReference>
<feature type="compositionally biased region" description="Basic residues" evidence="2">
    <location>
        <begin position="21"/>
        <end position="38"/>
    </location>
</feature>
<evidence type="ECO:0000256" key="1">
    <source>
        <dbReference type="ARBA" id="ARBA00023172"/>
    </source>
</evidence>
<comment type="caution">
    <text evidence="4">The sequence shown here is derived from an EMBL/GenBank/DDBJ whole genome shotgun (WGS) entry which is preliminary data.</text>
</comment>
<evidence type="ECO:0000259" key="3">
    <source>
        <dbReference type="Pfam" id="PF00589"/>
    </source>
</evidence>
<feature type="compositionally biased region" description="Basic residues" evidence="2">
    <location>
        <begin position="1"/>
        <end position="12"/>
    </location>
</feature>
<dbReference type="InterPro" id="IPR011010">
    <property type="entry name" value="DNA_brk_join_enz"/>
</dbReference>
<name>A0A0J1HJZ3_BACAN</name>
<sequence>MATKQKKKKKQKTVNQETKPKEKKTKKQKEKEKRKARFKLSPSKIKEYGLENDPDQVREVEKLRKWVIKIHTVGKESNITTYEGENLGDGTREDYLAKSLKVMTDVAVKTKKNIFSITAEEVSHHLHETYGNNFSVNGYIHALGYTQNVIKQDNTIFRDKPTLMVRTEDDKTWSVKSDHDDRDWLRKASDSKRKKANYDEIQRLKEEVAKSKYSKAHKEQALKMIDLCAALGLRISEAISMTYGDILEKGNALHTQGKGGHHRYNQYSLDVHDDKAKEMLHELYNSKENTSPHKRIFEFRTEVKRDKEGNYVSGGQIMKDKAIQERIGKIINTCATRAGLNNVDQKVSMHSLRKYFAQSRVDHYKKYSVEQLRQEVQNRIDDNKRLRAEEKERVRSEKLAGKTKEQIKERKYPNLEKKFQTLKDRINYVELPSKKKPEGVKRTRDWREPELKELIFYLVSMDIGHQRVKSAPLHGNVYRIILLNGETLVHKTTYRAKFHEILMDKSLTTIPHGSRTQARSKSRTS</sequence>
<feature type="region of interest" description="Disordered" evidence="2">
    <location>
        <begin position="1"/>
        <end position="38"/>
    </location>
</feature>
<protein>
    <recommendedName>
        <fullName evidence="3">Tyr recombinase domain-containing protein</fullName>
    </recommendedName>
</protein>
<dbReference type="InterPro" id="IPR002104">
    <property type="entry name" value="Integrase_catalytic"/>
</dbReference>
<keyword evidence="1" id="KW-0233">DNA recombination</keyword>
<dbReference type="RefSeq" id="WP_047957209.1">
    <property type="nucleotide sequence ID" value="NZ_LDPG01000039.1"/>
</dbReference>
<reference evidence="4 5" key="1">
    <citation type="submission" date="2015-05" db="EMBL/GenBank/DDBJ databases">
        <title>Whole genome sequence and identification of bacterial endophytes from Costus igneus.</title>
        <authorList>
            <person name="Lee Y.P."/>
            <person name="Gan H.M."/>
            <person name="Eng W."/>
            <person name="Wheatley M.S."/>
            <person name="Caraballo A."/>
            <person name="Polter S."/>
            <person name="Savka M.A."/>
            <person name="Hudson A.O."/>
        </authorList>
    </citation>
    <scope>NUCLEOTIDE SEQUENCE [LARGE SCALE GENOMIC DNA]</scope>
    <source>
        <strain evidence="4 5">RIT375</strain>
    </source>
</reference>
<proteinExistence type="predicted"/>
<dbReference type="AlphaFoldDB" id="A0A0J1HJZ3"/>
<dbReference type="GO" id="GO:0003677">
    <property type="term" value="F:DNA binding"/>
    <property type="evidence" value="ECO:0007669"/>
    <property type="project" value="InterPro"/>
</dbReference>
<dbReference type="Proteomes" id="UP000035904">
    <property type="component" value="Unassembled WGS sequence"/>
</dbReference>
<feature type="domain" description="Tyr recombinase" evidence="3">
    <location>
        <begin position="199"/>
        <end position="358"/>
    </location>
</feature>
<gene>
    <name evidence="4" type="ORF">ABW01_28920</name>
</gene>
<dbReference type="GO" id="GO:0006310">
    <property type="term" value="P:DNA recombination"/>
    <property type="evidence" value="ECO:0007669"/>
    <property type="project" value="UniProtKB-KW"/>
</dbReference>
<dbReference type="InterPro" id="IPR013762">
    <property type="entry name" value="Integrase-like_cat_sf"/>
</dbReference>